<proteinExistence type="predicted"/>
<dbReference type="Proteomes" id="UP001341281">
    <property type="component" value="Chromosome 09"/>
</dbReference>
<feature type="compositionally biased region" description="Basic and acidic residues" evidence="1">
    <location>
        <begin position="320"/>
        <end position="332"/>
    </location>
</feature>
<sequence>MAEKTIREFSIPSSSNIPKGPDVQVGENFELKPGVTHMVQAIPFCGLATKDANNHLQQFLEICSTFNMKGASPDAVKLRLFPFSLVGKAKQWFYLNRATLTTWNACSDAFLAKYFPLRKTNALRNKISSFQQLADETMAEAWERAACPHHGMQEWLIIQSFFHGLNRSAQEHLDAAAGGSFLSLSISAAKNLIEKMATNQGWREERSSSRSRGVHQIESTDMLTAKMDLLLKKLNDTPEAAPVHALDSHMTCEVRGNTGHSRNSCPETQPEDANFIGNSTNAFNGNRPQPGWNSRPNLPFSGQAQEKTVESEDKVGDEDTPGKEEKPASKHLPHEFYDTTVLPFPPRNKKAAADEQYSKFVEVIKKLYVNIPLPDAMQVPTYAKYLKDILNNKKPLPSTEIVHLTEECSAAILKKKDPGSPTISCSIEDKVGDEDTPGKEEKPASKHLPHEFYDTTVLPFPPRNKKAAADEQYSKFIEVIKKLYVNIALPDAMQVPTYAKYLKDILNNKKPLPSTEIVHLTEECSAAILKKKDLGSPTISCSIGTQHFDQALCDLGASVSVMPKVIFNKLNHDALAPTAMCLQLADQSVRYLKGVAENVSVRIRNFLIPVDFVVLDMEIDSKTPLILGRPFLSTADATIDVGAGKVHLNINGKKETFAFKPKVEQCNKVKTFKC</sequence>
<protein>
    <recommendedName>
        <fullName evidence="2">Retrotransposon gag domain-containing protein</fullName>
    </recommendedName>
</protein>
<feature type="region of interest" description="Disordered" evidence="1">
    <location>
        <begin position="278"/>
        <end position="332"/>
    </location>
</feature>
<feature type="region of interest" description="Disordered" evidence="1">
    <location>
        <begin position="423"/>
        <end position="445"/>
    </location>
</feature>
<dbReference type="AlphaFoldDB" id="A0AAQ3UNR9"/>
<keyword evidence="4" id="KW-1185">Reference proteome</keyword>
<feature type="region of interest" description="Disordered" evidence="1">
    <location>
        <begin position="199"/>
        <end position="219"/>
    </location>
</feature>
<evidence type="ECO:0000313" key="3">
    <source>
        <dbReference type="EMBL" id="WVZ93347.1"/>
    </source>
</evidence>
<dbReference type="EMBL" id="CP144753">
    <property type="protein sequence ID" value="WVZ93347.1"/>
    <property type="molecule type" value="Genomic_DNA"/>
</dbReference>
<dbReference type="PANTHER" id="PTHR33067:SF32">
    <property type="entry name" value="ASPARTIC PEPTIDASE DDI1-TYPE DOMAIN-CONTAINING PROTEIN"/>
    <property type="match status" value="1"/>
</dbReference>
<dbReference type="PANTHER" id="PTHR33067">
    <property type="entry name" value="RNA-DIRECTED DNA POLYMERASE-RELATED"/>
    <property type="match status" value="1"/>
</dbReference>
<dbReference type="Pfam" id="PF03732">
    <property type="entry name" value="Retrotrans_gag"/>
    <property type="match status" value="1"/>
</dbReference>
<name>A0AAQ3UNR9_PASNO</name>
<accession>A0AAQ3UNR9</accession>
<feature type="compositionally biased region" description="Polar residues" evidence="1">
    <location>
        <begin position="278"/>
        <end position="306"/>
    </location>
</feature>
<evidence type="ECO:0000256" key="1">
    <source>
        <dbReference type="SAM" id="MobiDB-lite"/>
    </source>
</evidence>
<dbReference type="Gene3D" id="2.40.70.10">
    <property type="entry name" value="Acid Proteases"/>
    <property type="match status" value="1"/>
</dbReference>
<reference evidence="3 4" key="1">
    <citation type="submission" date="2024-02" db="EMBL/GenBank/DDBJ databases">
        <title>High-quality chromosome-scale genome assembly of Pensacola bahiagrass (Paspalum notatum Flugge var. saurae).</title>
        <authorList>
            <person name="Vega J.M."/>
            <person name="Podio M."/>
            <person name="Orjuela J."/>
            <person name="Siena L.A."/>
            <person name="Pessino S.C."/>
            <person name="Combes M.C."/>
            <person name="Mariac C."/>
            <person name="Albertini E."/>
            <person name="Pupilli F."/>
            <person name="Ortiz J.P.A."/>
            <person name="Leblanc O."/>
        </authorList>
    </citation>
    <scope>NUCLEOTIDE SEQUENCE [LARGE SCALE GENOMIC DNA]</scope>
    <source>
        <strain evidence="3">R1</strain>
        <tissue evidence="3">Leaf</tissue>
    </source>
</reference>
<dbReference type="SUPFAM" id="SSF50630">
    <property type="entry name" value="Acid proteases"/>
    <property type="match status" value="1"/>
</dbReference>
<dbReference type="InterPro" id="IPR021109">
    <property type="entry name" value="Peptidase_aspartic_dom_sf"/>
</dbReference>
<dbReference type="InterPro" id="IPR005162">
    <property type="entry name" value="Retrotrans_gag_dom"/>
</dbReference>
<evidence type="ECO:0000313" key="4">
    <source>
        <dbReference type="Proteomes" id="UP001341281"/>
    </source>
</evidence>
<organism evidence="3 4">
    <name type="scientific">Paspalum notatum var. saurae</name>
    <dbReference type="NCBI Taxonomy" id="547442"/>
    <lineage>
        <taxon>Eukaryota</taxon>
        <taxon>Viridiplantae</taxon>
        <taxon>Streptophyta</taxon>
        <taxon>Embryophyta</taxon>
        <taxon>Tracheophyta</taxon>
        <taxon>Spermatophyta</taxon>
        <taxon>Magnoliopsida</taxon>
        <taxon>Liliopsida</taxon>
        <taxon>Poales</taxon>
        <taxon>Poaceae</taxon>
        <taxon>PACMAD clade</taxon>
        <taxon>Panicoideae</taxon>
        <taxon>Andropogonodae</taxon>
        <taxon>Paspaleae</taxon>
        <taxon>Paspalinae</taxon>
        <taxon>Paspalum</taxon>
    </lineage>
</organism>
<feature type="compositionally biased region" description="Basic and acidic residues" evidence="1">
    <location>
        <begin position="436"/>
        <end position="445"/>
    </location>
</feature>
<feature type="domain" description="Retrotransposon gag" evidence="2">
    <location>
        <begin position="79"/>
        <end position="167"/>
    </location>
</feature>
<gene>
    <name evidence="3" type="ORF">U9M48_039334</name>
</gene>
<evidence type="ECO:0000259" key="2">
    <source>
        <dbReference type="Pfam" id="PF03732"/>
    </source>
</evidence>
<dbReference type="CDD" id="cd00303">
    <property type="entry name" value="retropepsin_like"/>
    <property type="match status" value="1"/>
</dbReference>